<dbReference type="EMBL" id="CP098494">
    <property type="protein sequence ID" value="USA61517.1"/>
    <property type="molecule type" value="Genomic_DNA"/>
</dbReference>
<organism evidence="2 3">
    <name type="scientific">Qipengyuania citrea</name>
    <dbReference type="NCBI Taxonomy" id="225971"/>
    <lineage>
        <taxon>Bacteria</taxon>
        <taxon>Pseudomonadati</taxon>
        <taxon>Pseudomonadota</taxon>
        <taxon>Alphaproteobacteria</taxon>
        <taxon>Sphingomonadales</taxon>
        <taxon>Erythrobacteraceae</taxon>
        <taxon>Qipengyuania</taxon>
    </lineage>
</organism>
<evidence type="ECO:0000313" key="3">
    <source>
        <dbReference type="Proteomes" id="UP001056619"/>
    </source>
</evidence>
<evidence type="ECO:0000256" key="1">
    <source>
        <dbReference type="SAM" id="SignalP"/>
    </source>
</evidence>
<evidence type="ECO:0000313" key="2">
    <source>
        <dbReference type="EMBL" id="USA61517.1"/>
    </source>
</evidence>
<sequence>MKLQILVASSLILLAACTADDGASNSVKDGGTFDAISAGEVIHYTGTEPFWGGASGAGMATYSTPENPDGSEFPVERFAGNNGLGISGSLNGASFDLMITPGECSDGMSDRIFPYTATLLVGGEQRQGCAWTDSQPFSGPEAP</sequence>
<dbReference type="PROSITE" id="PS51257">
    <property type="entry name" value="PROKAR_LIPOPROTEIN"/>
    <property type="match status" value="1"/>
</dbReference>
<gene>
    <name evidence="2" type="ORF">NCF85_00600</name>
</gene>
<feature type="signal peptide" evidence="1">
    <location>
        <begin position="1"/>
        <end position="19"/>
    </location>
</feature>
<keyword evidence="1" id="KW-0732">Signal</keyword>
<reference evidence="2 3" key="1">
    <citation type="submission" date="2022-06" db="EMBL/GenBank/DDBJ databases">
        <authorList>
            <person name="Liu G."/>
        </authorList>
    </citation>
    <scope>NUCLEOTIDE SEQUENCE [LARGE SCALE GENOMIC DNA]</scope>
    <source>
        <strain evidence="2 3">E4</strain>
    </source>
</reference>
<keyword evidence="3" id="KW-1185">Reference proteome</keyword>
<name>A0ABY4U760_9SPHN</name>
<feature type="chain" id="PRO_5045621856" evidence="1">
    <location>
        <begin position="20"/>
        <end position="143"/>
    </location>
</feature>
<proteinExistence type="predicted"/>
<dbReference type="Proteomes" id="UP001056619">
    <property type="component" value="Chromosome"/>
</dbReference>
<accession>A0ABY4U760</accession>
<dbReference type="RefSeq" id="WP_301642160.1">
    <property type="nucleotide sequence ID" value="NZ_CP098494.1"/>
</dbReference>
<protein>
    <submittedName>
        <fullName evidence="2">Uncharacterized protein</fullName>
    </submittedName>
</protein>